<evidence type="ECO:0000313" key="1">
    <source>
        <dbReference type="EMBL" id="NGX94876.1"/>
    </source>
</evidence>
<evidence type="ECO:0000313" key="2">
    <source>
        <dbReference type="Proteomes" id="UP000480266"/>
    </source>
</evidence>
<protein>
    <submittedName>
        <fullName evidence="1">Uncharacterized protein</fullName>
    </submittedName>
</protein>
<keyword evidence="2" id="KW-1185">Reference proteome</keyword>
<dbReference type="Proteomes" id="UP000480266">
    <property type="component" value="Unassembled WGS sequence"/>
</dbReference>
<comment type="caution">
    <text evidence="1">The sequence shown here is derived from an EMBL/GenBank/DDBJ whole genome shotgun (WGS) entry which is preliminary data.</text>
</comment>
<sequence length="122" mass="13155">MSADIIDISFISPAGSSFAAAGVASGDATSPTIAKTASKRLMNRQKSMTLTSHRIVDLGRRITLQIRHHNEGNDRAIVTYGMVMRTALTGDIPTDETHNHLTAGSAEKNDLIFIWHAAFHPG</sequence>
<organism evidence="1 2">
    <name type="scientific">Candidatus Afipia apatlaquensis</name>
    <dbReference type="NCBI Taxonomy" id="2712852"/>
    <lineage>
        <taxon>Bacteria</taxon>
        <taxon>Pseudomonadati</taxon>
        <taxon>Pseudomonadota</taxon>
        <taxon>Alphaproteobacteria</taxon>
        <taxon>Hyphomicrobiales</taxon>
        <taxon>Nitrobacteraceae</taxon>
        <taxon>Afipia</taxon>
    </lineage>
</organism>
<dbReference type="AlphaFoldDB" id="A0A7C9RHC6"/>
<proteinExistence type="predicted"/>
<name>A0A7C9RHC6_9BRAD</name>
<reference evidence="1" key="1">
    <citation type="submission" date="2020-02" db="EMBL/GenBank/DDBJ databases">
        <title>Draft genome sequence of Candidatus Afipia apatlaquensis IBT-C3, a potential strain for decolorization of textile dyes.</title>
        <authorList>
            <person name="Sanchez-Reyes A."/>
            <person name="Breton-Deval L."/>
            <person name="Mangelson H."/>
            <person name="Sanchez-Flores A."/>
        </authorList>
    </citation>
    <scope>NUCLEOTIDE SEQUENCE [LARGE SCALE GENOMIC DNA]</scope>
    <source>
        <strain evidence="1">IBT-C3</strain>
    </source>
</reference>
<gene>
    <name evidence="1" type="ORF">G4V63_06475</name>
</gene>
<accession>A0A7C9RHC6</accession>
<dbReference type="EMBL" id="JAAMRR010000340">
    <property type="protein sequence ID" value="NGX94876.1"/>
    <property type="molecule type" value="Genomic_DNA"/>
</dbReference>